<dbReference type="SUPFAM" id="SSF101960">
    <property type="entry name" value="Stabilizer of iron transporter SufD"/>
    <property type="match status" value="1"/>
</dbReference>
<dbReference type="PANTHER" id="PTHR30508">
    <property type="entry name" value="FES CLUSTER ASSEMBLY PROTEIN SUF"/>
    <property type="match status" value="1"/>
</dbReference>
<evidence type="ECO:0000313" key="3">
    <source>
        <dbReference type="EMBL" id="QNM09236.1"/>
    </source>
</evidence>
<reference evidence="3 4" key="1">
    <citation type="submission" date="2020-08" db="EMBL/GenBank/DDBJ databases">
        <authorList>
            <person name="Liu C."/>
            <person name="Sun Q."/>
        </authorList>
    </citation>
    <scope>NUCLEOTIDE SEQUENCE [LARGE SCALE GENOMIC DNA]</scope>
    <source>
        <strain evidence="3 4">NSJ-29</strain>
    </source>
</reference>
<evidence type="ECO:0000313" key="4">
    <source>
        <dbReference type="Proteomes" id="UP000515860"/>
    </source>
</evidence>
<gene>
    <name evidence="3" type="ORF">H9Q79_02795</name>
</gene>
<feature type="domain" description="SUF system FeS cluster assembly SufBD core" evidence="2">
    <location>
        <begin position="85"/>
        <end position="303"/>
    </location>
</feature>
<dbReference type="GO" id="GO:0016226">
    <property type="term" value="P:iron-sulfur cluster assembly"/>
    <property type="evidence" value="ECO:0007669"/>
    <property type="project" value="InterPro"/>
</dbReference>
<evidence type="ECO:0000256" key="1">
    <source>
        <dbReference type="ARBA" id="ARBA00043967"/>
    </source>
</evidence>
<dbReference type="RefSeq" id="WP_118642209.1">
    <property type="nucleotide sequence ID" value="NZ_CP060635.1"/>
</dbReference>
<dbReference type="PANTHER" id="PTHR30508:SF1">
    <property type="entry name" value="UPF0051 PROTEIN ABCI8, CHLOROPLASTIC-RELATED"/>
    <property type="match status" value="1"/>
</dbReference>
<keyword evidence="4" id="KW-1185">Reference proteome</keyword>
<comment type="similarity">
    <text evidence="1">Belongs to the iron-sulfur cluster assembly SufBD family.</text>
</comment>
<dbReference type="InterPro" id="IPR055346">
    <property type="entry name" value="Fe-S_cluster_assembly_SufBD"/>
</dbReference>
<dbReference type="InterPro" id="IPR037284">
    <property type="entry name" value="SUF_FeS_clus_asmbl_SufBD_sf"/>
</dbReference>
<dbReference type="AlphaFoldDB" id="A0A7G9GEK4"/>
<protein>
    <submittedName>
        <fullName evidence="3">SufD family Fe-S cluster assembly protein</fullName>
    </submittedName>
</protein>
<evidence type="ECO:0000259" key="2">
    <source>
        <dbReference type="Pfam" id="PF01458"/>
    </source>
</evidence>
<name>A0A7G9GEK4_9FIRM</name>
<dbReference type="Proteomes" id="UP000515860">
    <property type="component" value="Chromosome"/>
</dbReference>
<organism evidence="3 4">
    <name type="scientific">Wansuia hejianensis</name>
    <dbReference type="NCBI Taxonomy" id="2763667"/>
    <lineage>
        <taxon>Bacteria</taxon>
        <taxon>Bacillati</taxon>
        <taxon>Bacillota</taxon>
        <taxon>Clostridia</taxon>
        <taxon>Lachnospirales</taxon>
        <taxon>Lachnospiraceae</taxon>
        <taxon>Wansuia</taxon>
    </lineage>
</organism>
<dbReference type="Pfam" id="PF01458">
    <property type="entry name" value="SUFBD_core"/>
    <property type="match status" value="1"/>
</dbReference>
<dbReference type="InterPro" id="IPR000825">
    <property type="entry name" value="SUF_FeS_clus_asmbl_SufBD_core"/>
</dbReference>
<dbReference type="EMBL" id="CP060635">
    <property type="protein sequence ID" value="QNM09236.1"/>
    <property type="molecule type" value="Genomic_DNA"/>
</dbReference>
<accession>A0A7G9GEK4</accession>
<dbReference type="KEGG" id="whj:H9Q79_02795"/>
<proteinExistence type="inferred from homology"/>
<sequence length="305" mass="32858">MNRITEALLKTVSDWKGNFKGAYNIREDGQCAGRRSSENIRIESKEDGPGLVIHISPDTRGETVYIPACVTKGNVDDLVYNDFYVGEGADVTIVAGCGVHTDNEGEAKHNGIHRFFLGKGSHVLYKEKHIGTGTGTGLKKINPVTDANLAEEAVMEMDTIQIGGVDDTRRTTRAVLGAGARLIIHERILTDGCERAATDFEVSMDGEDSGVDLISRSVAKGDSCQEYHSRIQGNCRCTGHSECDAILIGNGKVNAAPELYAGDIDASLIHEAAIGKIAGEQIIKLRTLGLTEEEAEQKIVEGFLK</sequence>